<gene>
    <name evidence="1" type="ORF">VNO77_02905</name>
</gene>
<dbReference type="PANTHER" id="PTHR35998">
    <property type="entry name" value="OS02G0127900 PROTEIN"/>
    <property type="match status" value="1"/>
</dbReference>
<dbReference type="Proteomes" id="UP001367508">
    <property type="component" value="Unassembled WGS sequence"/>
</dbReference>
<dbReference type="EMBL" id="JAYMYQ010000001">
    <property type="protein sequence ID" value="KAK7360888.1"/>
    <property type="molecule type" value="Genomic_DNA"/>
</dbReference>
<evidence type="ECO:0000313" key="1">
    <source>
        <dbReference type="EMBL" id="KAK7360888.1"/>
    </source>
</evidence>
<name>A0AAN9RBQ4_CANGL</name>
<evidence type="ECO:0000313" key="2">
    <source>
        <dbReference type="Proteomes" id="UP001367508"/>
    </source>
</evidence>
<keyword evidence="2" id="KW-1185">Reference proteome</keyword>
<reference evidence="1 2" key="1">
    <citation type="submission" date="2024-01" db="EMBL/GenBank/DDBJ databases">
        <title>The genomes of 5 underutilized Papilionoideae crops provide insights into root nodulation and disease resistanc.</title>
        <authorList>
            <person name="Jiang F."/>
        </authorList>
    </citation>
    <scope>NUCLEOTIDE SEQUENCE [LARGE SCALE GENOMIC DNA]</scope>
    <source>
        <strain evidence="1">LVBAO_FW01</strain>
        <tissue evidence="1">Leaves</tissue>
    </source>
</reference>
<comment type="caution">
    <text evidence="1">The sequence shown here is derived from an EMBL/GenBank/DDBJ whole genome shotgun (WGS) entry which is preliminary data.</text>
</comment>
<accession>A0AAN9RBQ4</accession>
<proteinExistence type="predicted"/>
<dbReference type="AlphaFoldDB" id="A0AAN9RBQ4"/>
<organism evidence="1 2">
    <name type="scientific">Canavalia gladiata</name>
    <name type="common">Sword bean</name>
    <name type="synonym">Dolichos gladiatus</name>
    <dbReference type="NCBI Taxonomy" id="3824"/>
    <lineage>
        <taxon>Eukaryota</taxon>
        <taxon>Viridiplantae</taxon>
        <taxon>Streptophyta</taxon>
        <taxon>Embryophyta</taxon>
        <taxon>Tracheophyta</taxon>
        <taxon>Spermatophyta</taxon>
        <taxon>Magnoliopsida</taxon>
        <taxon>eudicotyledons</taxon>
        <taxon>Gunneridae</taxon>
        <taxon>Pentapetalae</taxon>
        <taxon>rosids</taxon>
        <taxon>fabids</taxon>
        <taxon>Fabales</taxon>
        <taxon>Fabaceae</taxon>
        <taxon>Papilionoideae</taxon>
        <taxon>50 kb inversion clade</taxon>
        <taxon>NPAAA clade</taxon>
        <taxon>indigoferoid/millettioid clade</taxon>
        <taxon>Phaseoleae</taxon>
        <taxon>Canavalia</taxon>
    </lineage>
</organism>
<dbReference type="PANTHER" id="PTHR35998:SF1">
    <property type="entry name" value="OS02G0127900 PROTEIN"/>
    <property type="match status" value="1"/>
</dbReference>
<protein>
    <submittedName>
        <fullName evidence="1">Uncharacterized protein</fullName>
    </submittedName>
</protein>
<sequence>MVLWEITLATAYFLGLKRTYRLALRIQRRLITHNHAKIRQFLYRRTRAVFDVAIKVNQNIQKRDIKVGQNLGNFILRWFHRMKPSVPIQGGLPTNGASSSLRMTKFADSTRNLKTHGYYQLFKRDSDKHFFTSSSSIWPKPFPTIARMMQPLNPARSTTHCRHLSIYAPDVFRSNYKVNWSGGVIRKDIMQWMLQN</sequence>